<evidence type="ECO:0000313" key="1">
    <source>
        <dbReference type="EMBL" id="KAK9891116.1"/>
    </source>
</evidence>
<evidence type="ECO:0000313" key="2">
    <source>
        <dbReference type="Proteomes" id="UP001431783"/>
    </source>
</evidence>
<comment type="caution">
    <text evidence="1">The sequence shown here is derived from an EMBL/GenBank/DDBJ whole genome shotgun (WGS) entry which is preliminary data.</text>
</comment>
<reference evidence="1 2" key="1">
    <citation type="submission" date="2023-03" db="EMBL/GenBank/DDBJ databases">
        <title>Genome insight into feeding habits of ladybird beetles.</title>
        <authorList>
            <person name="Li H.-S."/>
            <person name="Huang Y.-H."/>
            <person name="Pang H."/>
        </authorList>
    </citation>
    <scope>NUCLEOTIDE SEQUENCE [LARGE SCALE GENOMIC DNA]</scope>
    <source>
        <strain evidence="1">SYSU_2023b</strain>
        <tissue evidence="1">Whole body</tissue>
    </source>
</reference>
<sequence length="101" mass="10994">ELQAANETLKTLQTQLELVPSPSSSTVRVLLDTKDARIATLEREVNLLESEVRRLGGGTDPAPTLSLSQSEFPHAAPFKRQVSFLLNDVQIGKDGVILGRL</sequence>
<organism evidence="1 2">
    <name type="scientific">Henosepilachna vigintioctopunctata</name>
    <dbReference type="NCBI Taxonomy" id="420089"/>
    <lineage>
        <taxon>Eukaryota</taxon>
        <taxon>Metazoa</taxon>
        <taxon>Ecdysozoa</taxon>
        <taxon>Arthropoda</taxon>
        <taxon>Hexapoda</taxon>
        <taxon>Insecta</taxon>
        <taxon>Pterygota</taxon>
        <taxon>Neoptera</taxon>
        <taxon>Endopterygota</taxon>
        <taxon>Coleoptera</taxon>
        <taxon>Polyphaga</taxon>
        <taxon>Cucujiformia</taxon>
        <taxon>Coccinelloidea</taxon>
        <taxon>Coccinellidae</taxon>
        <taxon>Epilachninae</taxon>
        <taxon>Epilachnini</taxon>
        <taxon>Henosepilachna</taxon>
    </lineage>
</organism>
<feature type="non-terminal residue" evidence="1">
    <location>
        <position position="1"/>
    </location>
</feature>
<dbReference type="Proteomes" id="UP001431783">
    <property type="component" value="Unassembled WGS sequence"/>
</dbReference>
<name>A0AAW1V5Z4_9CUCU</name>
<protein>
    <submittedName>
        <fullName evidence="1">Uncharacterized protein</fullName>
    </submittedName>
</protein>
<accession>A0AAW1V5Z4</accession>
<dbReference type="EMBL" id="JARQZJ010000127">
    <property type="protein sequence ID" value="KAK9891116.1"/>
    <property type="molecule type" value="Genomic_DNA"/>
</dbReference>
<dbReference type="AlphaFoldDB" id="A0AAW1V5Z4"/>
<proteinExistence type="predicted"/>
<keyword evidence="2" id="KW-1185">Reference proteome</keyword>
<gene>
    <name evidence="1" type="ORF">WA026_013435</name>
</gene>